<evidence type="ECO:0000313" key="2">
    <source>
        <dbReference type="Proteomes" id="UP000317303"/>
    </source>
</evidence>
<dbReference type="OrthoDB" id="4990855at2"/>
<proteinExistence type="predicted"/>
<evidence type="ECO:0000313" key="1">
    <source>
        <dbReference type="EMBL" id="TWH21063.1"/>
    </source>
</evidence>
<gene>
    <name evidence="1" type="ORF">JD82_02916</name>
</gene>
<dbReference type="EMBL" id="VLJV01000001">
    <property type="protein sequence ID" value="TWH21063.1"/>
    <property type="molecule type" value="Genomic_DNA"/>
</dbReference>
<organism evidence="1 2">
    <name type="scientific">Prauserella rugosa</name>
    <dbReference type="NCBI Taxonomy" id="43354"/>
    <lineage>
        <taxon>Bacteria</taxon>
        <taxon>Bacillati</taxon>
        <taxon>Actinomycetota</taxon>
        <taxon>Actinomycetes</taxon>
        <taxon>Pseudonocardiales</taxon>
        <taxon>Pseudonocardiaceae</taxon>
        <taxon>Prauserella</taxon>
    </lineage>
</organism>
<comment type="caution">
    <text evidence="1">The sequence shown here is derived from an EMBL/GenBank/DDBJ whole genome shotgun (WGS) entry which is preliminary data.</text>
</comment>
<dbReference type="Proteomes" id="UP000317303">
    <property type="component" value="Unassembled WGS sequence"/>
</dbReference>
<dbReference type="RefSeq" id="WP_030532304.1">
    <property type="nucleotide sequence ID" value="NZ_JOIJ01000007.1"/>
</dbReference>
<name>A0A660CHD5_9PSEU</name>
<reference evidence="1 2" key="1">
    <citation type="submission" date="2019-07" db="EMBL/GenBank/DDBJ databases">
        <title>R&amp;d 2014.</title>
        <authorList>
            <person name="Klenk H.-P."/>
        </authorList>
    </citation>
    <scope>NUCLEOTIDE SEQUENCE [LARGE SCALE GENOMIC DNA]</scope>
    <source>
        <strain evidence="1 2">DSM 43194</strain>
    </source>
</reference>
<dbReference type="InterPro" id="IPR014347">
    <property type="entry name" value="Tautomerase/MIF_sf"/>
</dbReference>
<sequence length="128" mass="13147">MPHLDVHVAESDLAGRETALIEKLTGAIVSVYGEWARNIAVVRLFGVPAGRWGVGGRIAEAPSPTVNFGIKEAVFERADADDILGGLVAAVTDALAEVLGEHVRAGATVEFDGVADGRTGVGGVLVTS</sequence>
<keyword evidence="2" id="KW-1185">Reference proteome</keyword>
<accession>A0A660CHD5</accession>
<dbReference type="Gene3D" id="3.30.429.10">
    <property type="entry name" value="Macrophage Migration Inhibitory Factor"/>
    <property type="match status" value="1"/>
</dbReference>
<dbReference type="AlphaFoldDB" id="A0A660CHD5"/>
<protein>
    <submittedName>
        <fullName evidence="1">Tautomerase-like protein</fullName>
    </submittedName>
</protein>